<comment type="caution">
    <text evidence="4">The sequence shown here is derived from an EMBL/GenBank/DDBJ whole genome shotgun (WGS) entry which is preliminary data.</text>
</comment>
<dbReference type="PANTHER" id="PTHR40698">
    <property type="entry name" value="FLAGELLA-RELATED PROTEIN E-RELATED-RELATED"/>
    <property type="match status" value="1"/>
</dbReference>
<evidence type="ECO:0000313" key="4">
    <source>
        <dbReference type="EMBL" id="MFC7079994.1"/>
    </source>
</evidence>
<gene>
    <name evidence="4" type="ORF">ACFQJ6_07545</name>
</gene>
<organism evidence="4 5">
    <name type="scientific">Halorussus caseinilyticus</name>
    <dbReference type="NCBI Taxonomy" id="3034025"/>
    <lineage>
        <taxon>Archaea</taxon>
        <taxon>Methanobacteriati</taxon>
        <taxon>Methanobacteriota</taxon>
        <taxon>Stenosarchaea group</taxon>
        <taxon>Halobacteria</taxon>
        <taxon>Halobacteriales</taxon>
        <taxon>Haladaptataceae</taxon>
        <taxon>Halorussus</taxon>
    </lineage>
</organism>
<evidence type="ECO:0000259" key="3">
    <source>
        <dbReference type="Pfam" id="PF04659"/>
    </source>
</evidence>
<keyword evidence="4" id="KW-0282">Flagellum</keyword>
<keyword evidence="4" id="KW-0969">Cilium</keyword>
<dbReference type="Proteomes" id="UP001596407">
    <property type="component" value="Unassembled WGS sequence"/>
</dbReference>
<accession>A0ABD5WPK3</accession>
<keyword evidence="4" id="KW-0966">Cell projection</keyword>
<keyword evidence="2" id="KW-0974">Archaeal flagellum</keyword>
<comment type="subcellular location">
    <subcellularLocation>
        <location evidence="1">Archaeal flagellum</location>
    </subcellularLocation>
</comment>
<sequence length="100" mass="11210">MEWLEFLVTEFGAEDAVRTIQYYGDIDWISESVEEELLAFVSGFADVDSVDTEETGPATLEVDDHIQSLTFLSQLTGDAVQRKIVEHCAQIRGGRDGIQR</sequence>
<dbReference type="GO" id="GO:0097589">
    <property type="term" value="C:archaeal-type flagellum"/>
    <property type="evidence" value="ECO:0007669"/>
    <property type="project" value="UniProtKB-SubCell"/>
</dbReference>
<dbReference type="Pfam" id="PF04659">
    <property type="entry name" value="Arch_fla_DE"/>
    <property type="match status" value="1"/>
</dbReference>
<dbReference type="RefSeq" id="WP_382209367.1">
    <property type="nucleotide sequence ID" value="NZ_JBHSZH010000005.1"/>
</dbReference>
<name>A0ABD5WPK3_9EURY</name>
<feature type="domain" description="Archaeal flagella protein FlaD/E" evidence="3">
    <location>
        <begin position="1"/>
        <end position="76"/>
    </location>
</feature>
<dbReference type="EMBL" id="JBHSZH010000005">
    <property type="protein sequence ID" value="MFC7079994.1"/>
    <property type="molecule type" value="Genomic_DNA"/>
</dbReference>
<proteinExistence type="predicted"/>
<protein>
    <submittedName>
        <fullName evidence="4">FlaD/FlaE family flagellar protein</fullName>
    </submittedName>
</protein>
<evidence type="ECO:0000313" key="5">
    <source>
        <dbReference type="Proteomes" id="UP001596407"/>
    </source>
</evidence>
<dbReference type="AlphaFoldDB" id="A0ABD5WPK3"/>
<dbReference type="InterPro" id="IPR006752">
    <property type="entry name" value="Arch_fla_DE"/>
</dbReference>
<dbReference type="InterPro" id="IPR052494">
    <property type="entry name" value="Flagella_assembly_related"/>
</dbReference>
<dbReference type="PANTHER" id="PTHR40698:SF1">
    <property type="entry name" value="FLAGELLA-RELATED PROTEIN D-RELATED"/>
    <property type="match status" value="1"/>
</dbReference>
<keyword evidence="5" id="KW-1185">Reference proteome</keyword>
<evidence type="ECO:0000256" key="1">
    <source>
        <dbReference type="ARBA" id="ARBA00004618"/>
    </source>
</evidence>
<evidence type="ECO:0000256" key="2">
    <source>
        <dbReference type="ARBA" id="ARBA00022440"/>
    </source>
</evidence>
<reference evidence="4 5" key="1">
    <citation type="journal article" date="2019" name="Int. J. Syst. Evol. Microbiol.">
        <title>The Global Catalogue of Microorganisms (GCM) 10K type strain sequencing project: providing services to taxonomists for standard genome sequencing and annotation.</title>
        <authorList>
            <consortium name="The Broad Institute Genomics Platform"/>
            <consortium name="The Broad Institute Genome Sequencing Center for Infectious Disease"/>
            <person name="Wu L."/>
            <person name="Ma J."/>
        </authorList>
    </citation>
    <scope>NUCLEOTIDE SEQUENCE [LARGE SCALE GENOMIC DNA]</scope>
    <source>
        <strain evidence="4 5">DT72</strain>
    </source>
</reference>